<keyword evidence="3" id="KW-1185">Reference proteome</keyword>
<reference evidence="2 3" key="1">
    <citation type="submission" date="2017-01" db="EMBL/GenBank/DDBJ databases">
        <title>Genome sequence of Rhodoferax antarcticus ANT.BR, a psychrophilic purple nonsulfur bacterium from an Antarctic microbial mat.</title>
        <authorList>
            <person name="Baker J."/>
            <person name="Riester C."/>
            <person name="Skinner B."/>
            <person name="Newell A."/>
            <person name="Swingley W."/>
            <person name="Madigan M."/>
            <person name="Jung D."/>
            <person name="Asao M."/>
            <person name="Chen M."/>
            <person name="Loughlin P."/>
            <person name="Pan H."/>
            <person name="Lin S."/>
            <person name="Li N."/>
            <person name="Shaw J."/>
            <person name="Prado M."/>
            <person name="Sherman C."/>
            <person name="Li X."/>
            <person name="Tang J."/>
            <person name="Blankenship R."/>
            <person name="Zhao T."/>
            <person name="Touchman J."/>
            <person name="Sattley M."/>
        </authorList>
    </citation>
    <scope>NUCLEOTIDE SEQUENCE [LARGE SCALE GENOMIC DNA]</scope>
    <source>
        <strain evidence="2 3">ANT.BR</strain>
    </source>
</reference>
<accession>A0A1Q8YK33</accession>
<dbReference type="Proteomes" id="UP000185911">
    <property type="component" value="Unassembled WGS sequence"/>
</dbReference>
<comment type="caution">
    <text evidence="2">The sequence shown here is derived from an EMBL/GenBank/DDBJ whole genome shotgun (WGS) entry which is preliminary data.</text>
</comment>
<gene>
    <name evidence="2" type="ORF">BLL52_0025</name>
</gene>
<organism evidence="2 3">
    <name type="scientific">Rhodoferax antarcticus ANT.BR</name>
    <dbReference type="NCBI Taxonomy" id="1111071"/>
    <lineage>
        <taxon>Bacteria</taxon>
        <taxon>Pseudomonadati</taxon>
        <taxon>Pseudomonadota</taxon>
        <taxon>Betaproteobacteria</taxon>
        <taxon>Burkholderiales</taxon>
        <taxon>Comamonadaceae</taxon>
        <taxon>Rhodoferax</taxon>
    </lineage>
</organism>
<evidence type="ECO:0000256" key="1">
    <source>
        <dbReference type="SAM" id="MobiDB-lite"/>
    </source>
</evidence>
<dbReference type="EMBL" id="MSYM01000001">
    <property type="protein sequence ID" value="OLP08421.1"/>
    <property type="molecule type" value="Genomic_DNA"/>
</dbReference>
<proteinExistence type="predicted"/>
<evidence type="ECO:0000313" key="3">
    <source>
        <dbReference type="Proteomes" id="UP000185911"/>
    </source>
</evidence>
<sequence>MYPRRWNLRASHDAQRAEANTQRHSALTDTCEAHALTLV</sequence>
<feature type="region of interest" description="Disordered" evidence="1">
    <location>
        <begin position="1"/>
        <end position="25"/>
    </location>
</feature>
<dbReference type="AlphaFoldDB" id="A0A1Q8YK33"/>
<protein>
    <submittedName>
        <fullName evidence="2">Uncharacterized protein</fullName>
    </submittedName>
</protein>
<evidence type="ECO:0000313" key="2">
    <source>
        <dbReference type="EMBL" id="OLP08421.1"/>
    </source>
</evidence>
<name>A0A1Q8YK33_9BURK</name>